<organism evidence="4 5">
    <name type="scientific">Rhodotorula diobovata</name>
    <dbReference type="NCBI Taxonomy" id="5288"/>
    <lineage>
        <taxon>Eukaryota</taxon>
        <taxon>Fungi</taxon>
        <taxon>Dikarya</taxon>
        <taxon>Basidiomycota</taxon>
        <taxon>Pucciniomycotina</taxon>
        <taxon>Microbotryomycetes</taxon>
        <taxon>Sporidiobolales</taxon>
        <taxon>Sporidiobolaceae</taxon>
        <taxon>Rhodotorula</taxon>
    </lineage>
</organism>
<dbReference type="GO" id="GO:0003723">
    <property type="term" value="F:RNA binding"/>
    <property type="evidence" value="ECO:0007669"/>
    <property type="project" value="UniProtKB-KW"/>
</dbReference>
<dbReference type="OrthoDB" id="10055769at2759"/>
<dbReference type="EC" id="2.7.7.48" evidence="1"/>
<dbReference type="InterPro" id="IPR057596">
    <property type="entry name" value="RDRP_core"/>
</dbReference>
<dbReference type="Pfam" id="PF05183">
    <property type="entry name" value="RdRP"/>
    <property type="match status" value="2"/>
</dbReference>
<feature type="compositionally biased region" description="Low complexity" evidence="2">
    <location>
        <begin position="409"/>
        <end position="430"/>
    </location>
</feature>
<name>A0A5C5FP59_9BASI</name>
<comment type="catalytic activity">
    <reaction evidence="1">
        <text>RNA(n) + a ribonucleoside 5'-triphosphate = RNA(n+1) + diphosphate</text>
        <dbReference type="Rhea" id="RHEA:21248"/>
        <dbReference type="Rhea" id="RHEA-COMP:14527"/>
        <dbReference type="Rhea" id="RHEA-COMP:17342"/>
        <dbReference type="ChEBI" id="CHEBI:33019"/>
        <dbReference type="ChEBI" id="CHEBI:61557"/>
        <dbReference type="ChEBI" id="CHEBI:140395"/>
        <dbReference type="EC" id="2.7.7.48"/>
    </reaction>
</comment>
<dbReference type="InterPro" id="IPR007855">
    <property type="entry name" value="RDRP"/>
</dbReference>
<dbReference type="Proteomes" id="UP000311382">
    <property type="component" value="Unassembled WGS sequence"/>
</dbReference>
<comment type="caution">
    <text evidence="4">The sequence shown here is derived from an EMBL/GenBank/DDBJ whole genome shotgun (WGS) entry which is preliminary data.</text>
</comment>
<feature type="domain" description="RDRP core" evidence="3">
    <location>
        <begin position="202"/>
        <end position="363"/>
    </location>
</feature>
<keyword evidence="1" id="KW-0696">RNA-directed RNA polymerase</keyword>
<dbReference type="EMBL" id="SOZI01000131">
    <property type="protein sequence ID" value="TNY18593.1"/>
    <property type="molecule type" value="Genomic_DNA"/>
</dbReference>
<evidence type="ECO:0000256" key="1">
    <source>
        <dbReference type="RuleBase" id="RU363098"/>
    </source>
</evidence>
<dbReference type="GO" id="GO:0031380">
    <property type="term" value="C:nuclear RNA-directed RNA polymerase complex"/>
    <property type="evidence" value="ECO:0007669"/>
    <property type="project" value="TreeGrafter"/>
</dbReference>
<feature type="domain" description="RDRP core" evidence="3">
    <location>
        <begin position="462"/>
        <end position="1006"/>
    </location>
</feature>
<protein>
    <recommendedName>
        <fullName evidence="1">RNA-dependent RNA polymerase</fullName>
        <ecNumber evidence="1">2.7.7.48</ecNumber>
    </recommendedName>
</protein>
<dbReference type="GO" id="GO:0030422">
    <property type="term" value="P:siRNA processing"/>
    <property type="evidence" value="ECO:0007669"/>
    <property type="project" value="TreeGrafter"/>
</dbReference>
<dbReference type="GO" id="GO:0003968">
    <property type="term" value="F:RNA-directed RNA polymerase activity"/>
    <property type="evidence" value="ECO:0007669"/>
    <property type="project" value="UniProtKB-KW"/>
</dbReference>
<sequence>MGAPHTPARPRAIDLSDTLAKTHKPPAPFAPAAAGPARPHLLSSEAALAGPSRPPVISAPAAGAIEKAPSTDSGEGWTLSPEGCIVAVRAPRHVLKLMPYCSWLHQFEHARYLHAGVREGAISWPSYPYRVQDGVEYPHLGEMHDYLAAVPGAISTVRRPNPSLWTEIPYCESKAELQAAFRLGSVYFSGSLTADKERVVFRLAPPAAGMGSSLYRRFGSDRFFRITLDDKLEDRVSPPLNGRSSPSDDRFRARVRTFFAHPLEIFGRRFRAFCWKDGAAVYWCESGSGIETIPLVDFAQRYLQVELNGSMSVAKYAARFELGLTTTTPTVTFARNEVLRTPDLNSASLMISEAAMRAVCDEFWRKRPGQAGELLPGLYLPSCIRGTVQQHPGAPSVDMVWRLDYSTLSPSPRPARSTASIGTSSSSSASDPCIQLRPFPSEPSAPSRPVLRFSLDAKDGTRTRVVAPEGLRVEWVEDGRRAESGAEEVVMTDGCSLMSLAAMRELSAKYAESRRDSDLKPTTPCIAQGRVGLGKGVWAADHVSPWTDDKWIEIRDSQWKAKDGQTDLFTFELHSVPSSKGGAKLGKQMFEVLAHCGVPPSVFTAMLRSQVELSQDAFWNAPSTAALLHHVEKSCGVLEDRTLKARMAADPRSLRLVASESSSASLLDGRAGEDALAAAAAAAGRQREDSGEFVHDGRLDPSSGAPNVVAEVVVEMLQAGFDPHDNPHLADKLHRVAKSCVQKQIGFRIDDEWSRTAFVIADHLGVLEEGEFHFQVTEALPAPRGAGCVRIVDGLALLSRSPAVQPCDIQRAMGVFRPEYAAFHDVVIVSTKGARSLCSILSGGDHDGDKLLVMTHPDLVHSFDPARADPSFADPPFADSDWFDIDSRKVSDVVQPLIASGDNAALASIFMEGLFLGTQFGMLSTFHTTLAYQLGLDHALTREAGHLFCKALDGRKQGLSFSPEKWARAKAKFAHEHPHKPEWTFCEDGKDPPLNGPFAKRPRALGRHPMDELVKAGKRLLASADLHWSTWAAERKFQVDEHLAGEWRRAWGAALQDREALAPAGSAYFDDLCLIRDHVRVRLPRSLSCSFSPRHGFDISHSKGHLCRVQGPLPVVGARVGPAQVQRLVRGRGGFADQVALEAQGVERVVQEPEGRAERALSEILGDLGWRGDGSIQVEGAAGGGREEDGAGALGFLRLPRSA</sequence>
<gene>
    <name evidence="4" type="ORF">DMC30DRAFT_48345</name>
</gene>
<comment type="similarity">
    <text evidence="1">Belongs to the RdRP family.</text>
</comment>
<dbReference type="STRING" id="5288.A0A5C5FP59"/>
<dbReference type="PANTHER" id="PTHR23079">
    <property type="entry name" value="RNA-DEPENDENT RNA POLYMERASE"/>
    <property type="match status" value="1"/>
</dbReference>
<keyword evidence="1" id="KW-0548">Nucleotidyltransferase</keyword>
<accession>A0A5C5FP59</accession>
<dbReference type="PANTHER" id="PTHR23079:SF14">
    <property type="entry name" value="RNA-DEPENDENT RNA POLYMERASE"/>
    <property type="match status" value="1"/>
</dbReference>
<evidence type="ECO:0000313" key="4">
    <source>
        <dbReference type="EMBL" id="TNY18593.1"/>
    </source>
</evidence>
<dbReference type="AlphaFoldDB" id="A0A5C5FP59"/>
<reference evidence="4 5" key="1">
    <citation type="submission" date="2019-03" db="EMBL/GenBank/DDBJ databases">
        <title>Rhodosporidium diobovatum UCD-FST 08-225 genome sequencing, assembly, and annotation.</title>
        <authorList>
            <person name="Fakankun I.U."/>
            <person name="Fristensky B."/>
            <person name="Levin D.B."/>
        </authorList>
    </citation>
    <scope>NUCLEOTIDE SEQUENCE [LARGE SCALE GENOMIC DNA]</scope>
    <source>
        <strain evidence="4 5">UCD-FST 08-225</strain>
    </source>
</reference>
<keyword evidence="5" id="KW-1185">Reference proteome</keyword>
<keyword evidence="1" id="KW-0694">RNA-binding</keyword>
<proteinExistence type="inferred from homology"/>
<evidence type="ECO:0000259" key="3">
    <source>
        <dbReference type="Pfam" id="PF05183"/>
    </source>
</evidence>
<evidence type="ECO:0000313" key="5">
    <source>
        <dbReference type="Proteomes" id="UP000311382"/>
    </source>
</evidence>
<feature type="region of interest" description="Disordered" evidence="2">
    <location>
        <begin position="409"/>
        <end position="449"/>
    </location>
</feature>
<keyword evidence="1" id="KW-0808">Transferase</keyword>
<evidence type="ECO:0000256" key="2">
    <source>
        <dbReference type="SAM" id="MobiDB-lite"/>
    </source>
</evidence>